<dbReference type="Gene3D" id="3.30.1330.110">
    <property type="entry name" value="BB2672"/>
    <property type="match status" value="2"/>
</dbReference>
<dbReference type="InterPro" id="IPR009569">
    <property type="entry name" value="AA_synth_put"/>
</dbReference>
<protein>
    <submittedName>
        <fullName evidence="1">Amino acid synthesis family protein</fullName>
    </submittedName>
</protein>
<dbReference type="GeneID" id="97303799"/>
<dbReference type="RefSeq" id="WP_134466086.1">
    <property type="nucleotide sequence ID" value="NZ_JBHMFL010000057.1"/>
</dbReference>
<name>A0A4Y8MJA6_9BURK</name>
<dbReference type="Proteomes" id="UP000297385">
    <property type="component" value="Unassembled WGS sequence"/>
</dbReference>
<organism evidence="1 2">
    <name type="scientific">Paraburkholderia dipogonis</name>
    <dbReference type="NCBI Taxonomy" id="1211383"/>
    <lineage>
        <taxon>Bacteria</taxon>
        <taxon>Pseudomonadati</taxon>
        <taxon>Pseudomonadota</taxon>
        <taxon>Betaproteobacteria</taxon>
        <taxon>Burkholderiales</taxon>
        <taxon>Burkholderiaceae</taxon>
        <taxon>Paraburkholderia</taxon>
    </lineage>
</organism>
<evidence type="ECO:0000313" key="2">
    <source>
        <dbReference type="Proteomes" id="UP000297385"/>
    </source>
</evidence>
<sequence length="150" mass="16068">MKASPNFEGFQVRKSYTHMEDTRTDENGRHPDGALLLKVVIGAAILDPFADCSPNNLSEVVNASPTLGHAFMPRIKEILVDDKVESCGKACVVGLDGEYERSNAFLTSLFADAPNADEVVIALAFASGGRLHARLGGTKTSEIKGQDGLY</sequence>
<gene>
    <name evidence="1" type="ORF">E2553_39740</name>
</gene>
<dbReference type="Pfam" id="PF06684">
    <property type="entry name" value="AA_synth"/>
    <property type="match status" value="1"/>
</dbReference>
<dbReference type="SUPFAM" id="SSF160519">
    <property type="entry name" value="BB2672-like"/>
    <property type="match status" value="1"/>
</dbReference>
<evidence type="ECO:0000313" key="1">
    <source>
        <dbReference type="EMBL" id="TFE37560.1"/>
    </source>
</evidence>
<comment type="caution">
    <text evidence="1">The sequence shown here is derived from an EMBL/GenBank/DDBJ whole genome shotgun (WGS) entry which is preliminary data.</text>
</comment>
<reference evidence="1 2" key="1">
    <citation type="submission" date="2019-03" db="EMBL/GenBank/DDBJ databases">
        <title>Complete Genome Sequence of Paraburkholderia dipogonis ICMP 19430T, a Nitrogen-fixing Symbiont of the South African Invasive Legume Dipogon lignosus in New Zealand.</title>
        <authorList>
            <person name="De Meyer S.E."/>
        </authorList>
    </citation>
    <scope>NUCLEOTIDE SEQUENCE [LARGE SCALE GENOMIC DNA]</scope>
    <source>
        <strain evidence="1 2">ICMP 19430</strain>
    </source>
</reference>
<proteinExistence type="predicted"/>
<dbReference type="AlphaFoldDB" id="A0A4Y8MJA6"/>
<dbReference type="EMBL" id="SNVI01000005">
    <property type="protein sequence ID" value="TFE37560.1"/>
    <property type="molecule type" value="Genomic_DNA"/>
</dbReference>
<dbReference type="InterPro" id="IPR035936">
    <property type="entry name" value="BB2672"/>
</dbReference>
<accession>A0A4Y8MJA6</accession>